<dbReference type="GO" id="GO:0016887">
    <property type="term" value="F:ATP hydrolysis activity"/>
    <property type="evidence" value="ECO:0007669"/>
    <property type="project" value="InterPro"/>
</dbReference>
<keyword evidence="13" id="KW-0175">Coiled coil</keyword>
<proteinExistence type="inferred from homology"/>
<keyword evidence="5 12" id="KW-0227">DNA damage</keyword>
<dbReference type="Pfam" id="PF00271">
    <property type="entry name" value="Helicase_C"/>
    <property type="match status" value="1"/>
</dbReference>
<dbReference type="Pfam" id="PF04851">
    <property type="entry name" value="ResIII"/>
    <property type="match status" value="1"/>
</dbReference>
<dbReference type="GO" id="GO:0005737">
    <property type="term" value="C:cytoplasm"/>
    <property type="evidence" value="ECO:0007669"/>
    <property type="project" value="UniProtKB-SubCell"/>
</dbReference>
<accession>A0A1F6WUJ7</accession>
<feature type="domain" description="Helicase ATP-binding" evidence="16">
    <location>
        <begin position="28"/>
        <end position="229"/>
    </location>
</feature>
<dbReference type="InterPro" id="IPR014001">
    <property type="entry name" value="Helicase_ATP-bd"/>
</dbReference>
<evidence type="ECO:0000256" key="9">
    <source>
        <dbReference type="ARBA" id="ARBA00023204"/>
    </source>
</evidence>
<dbReference type="InterPro" id="IPR027417">
    <property type="entry name" value="P-loop_NTPase"/>
</dbReference>
<comment type="subunit">
    <text evidence="10 12">Forms a heterotetramer with UvrA during the search for lesions. Interacts with UvrC in an incision complex.</text>
</comment>
<dbReference type="EMBL" id="MFUY01000030">
    <property type="protein sequence ID" value="OGI85530.1"/>
    <property type="molecule type" value="Genomic_DNA"/>
</dbReference>
<evidence type="ECO:0000313" key="18">
    <source>
        <dbReference type="EMBL" id="OGI85530.1"/>
    </source>
</evidence>
<dbReference type="InterPro" id="IPR006935">
    <property type="entry name" value="Helicase/UvrB_N"/>
</dbReference>
<evidence type="ECO:0000256" key="8">
    <source>
        <dbReference type="ARBA" id="ARBA00022881"/>
    </source>
</evidence>
<keyword evidence="12" id="KW-0742">SOS response</keyword>
<dbReference type="Gene3D" id="3.40.50.300">
    <property type="entry name" value="P-loop containing nucleotide triphosphate hydrolases"/>
    <property type="match status" value="3"/>
</dbReference>
<dbReference type="GO" id="GO:0003677">
    <property type="term" value="F:DNA binding"/>
    <property type="evidence" value="ECO:0007669"/>
    <property type="project" value="InterPro"/>
</dbReference>
<dbReference type="Gene3D" id="4.10.860.10">
    <property type="entry name" value="UVR domain"/>
    <property type="match status" value="1"/>
</dbReference>
<dbReference type="PANTHER" id="PTHR24029:SF0">
    <property type="entry name" value="UVRABC SYSTEM PROTEIN B"/>
    <property type="match status" value="1"/>
</dbReference>
<dbReference type="GO" id="GO:0004518">
    <property type="term" value="F:nuclease activity"/>
    <property type="evidence" value="ECO:0007669"/>
    <property type="project" value="UniProtKB-KW"/>
</dbReference>
<dbReference type="Proteomes" id="UP000176187">
    <property type="component" value="Unassembled WGS sequence"/>
</dbReference>
<feature type="compositionally biased region" description="Polar residues" evidence="14">
    <location>
        <begin position="444"/>
        <end position="453"/>
    </location>
</feature>
<dbReference type="SMART" id="SM00490">
    <property type="entry name" value="HELICc"/>
    <property type="match status" value="1"/>
</dbReference>
<dbReference type="Pfam" id="PF02151">
    <property type="entry name" value="UVR"/>
    <property type="match status" value="1"/>
</dbReference>
<dbReference type="Pfam" id="PF17757">
    <property type="entry name" value="UvrB_inter"/>
    <property type="match status" value="1"/>
</dbReference>
<keyword evidence="6 12" id="KW-0228">DNA excision</keyword>
<evidence type="ECO:0000256" key="4">
    <source>
        <dbReference type="ARBA" id="ARBA00022741"/>
    </source>
</evidence>
<dbReference type="PROSITE" id="PS50151">
    <property type="entry name" value="UVR"/>
    <property type="match status" value="1"/>
</dbReference>
<protein>
    <recommendedName>
        <fullName evidence="11 12">UvrABC system protein B</fullName>
    </recommendedName>
</protein>
<dbReference type="PROSITE" id="PS51192">
    <property type="entry name" value="HELICASE_ATP_BIND_1"/>
    <property type="match status" value="1"/>
</dbReference>
<evidence type="ECO:0000256" key="5">
    <source>
        <dbReference type="ARBA" id="ARBA00022763"/>
    </source>
</evidence>
<dbReference type="InterPro" id="IPR001650">
    <property type="entry name" value="Helicase_C-like"/>
</dbReference>
<feature type="region of interest" description="Disordered" evidence="14">
    <location>
        <begin position="444"/>
        <end position="469"/>
    </location>
</feature>
<dbReference type="AlphaFoldDB" id="A0A1F6WUJ7"/>
<reference evidence="18 19" key="1">
    <citation type="journal article" date="2016" name="Nat. Commun.">
        <title>Thousands of microbial genomes shed light on interconnected biogeochemical processes in an aquifer system.</title>
        <authorList>
            <person name="Anantharaman K."/>
            <person name="Brown C.T."/>
            <person name="Hug L.A."/>
            <person name="Sharon I."/>
            <person name="Castelle C.J."/>
            <person name="Probst A.J."/>
            <person name="Thomas B.C."/>
            <person name="Singh A."/>
            <person name="Wilkins M.J."/>
            <person name="Karaoz U."/>
            <person name="Brodie E.L."/>
            <person name="Williams K.H."/>
            <person name="Hubbard S.S."/>
            <person name="Banfield J.F."/>
        </authorList>
    </citation>
    <scope>NUCLEOTIDE SEQUENCE [LARGE SCALE GENOMIC DNA]</scope>
</reference>
<evidence type="ECO:0000256" key="11">
    <source>
        <dbReference type="ARBA" id="ARBA00029504"/>
    </source>
</evidence>
<evidence type="ECO:0000313" key="19">
    <source>
        <dbReference type="Proteomes" id="UP000176187"/>
    </source>
</evidence>
<evidence type="ECO:0000256" key="14">
    <source>
        <dbReference type="SAM" id="MobiDB-lite"/>
    </source>
</evidence>
<feature type="coiled-coil region" evidence="13">
    <location>
        <begin position="258"/>
        <end position="285"/>
    </location>
</feature>
<dbReference type="InterPro" id="IPR041471">
    <property type="entry name" value="UvrB_inter"/>
</dbReference>
<comment type="subcellular location">
    <subcellularLocation>
        <location evidence="1 12">Cytoplasm</location>
    </subcellularLocation>
</comment>
<evidence type="ECO:0000259" key="16">
    <source>
        <dbReference type="PROSITE" id="PS51192"/>
    </source>
</evidence>
<evidence type="ECO:0000259" key="17">
    <source>
        <dbReference type="PROSITE" id="PS51194"/>
    </source>
</evidence>
<dbReference type="SMART" id="SM00487">
    <property type="entry name" value="DEXDc"/>
    <property type="match status" value="1"/>
</dbReference>
<dbReference type="SUPFAM" id="SSF52540">
    <property type="entry name" value="P-loop containing nucleoside triphosphate hydrolases"/>
    <property type="match status" value="2"/>
</dbReference>
<keyword evidence="4" id="KW-0547">Nucleotide-binding</keyword>
<evidence type="ECO:0000256" key="3">
    <source>
        <dbReference type="ARBA" id="ARBA00022490"/>
    </source>
</evidence>
<comment type="caution">
    <text evidence="18">The sequence shown here is derived from an EMBL/GenBank/DDBJ whole genome shotgun (WGS) entry which is preliminary data.</text>
</comment>
<evidence type="ECO:0000256" key="12">
    <source>
        <dbReference type="RuleBase" id="RU003587"/>
    </source>
</evidence>
<evidence type="ECO:0000256" key="6">
    <source>
        <dbReference type="ARBA" id="ARBA00022769"/>
    </source>
</evidence>
<feature type="domain" description="UVR" evidence="15">
    <location>
        <begin position="706"/>
        <end position="741"/>
    </location>
</feature>
<dbReference type="STRING" id="1801774.A3A05_02230"/>
<keyword evidence="7" id="KW-0067">ATP-binding</keyword>
<evidence type="ECO:0000256" key="13">
    <source>
        <dbReference type="SAM" id="Coils"/>
    </source>
</evidence>
<evidence type="ECO:0000259" key="15">
    <source>
        <dbReference type="PROSITE" id="PS50151"/>
    </source>
</evidence>
<dbReference type="InterPro" id="IPR024759">
    <property type="entry name" value="UvrB_YAD/RRR_dom"/>
</dbReference>
<dbReference type="GO" id="GO:0009380">
    <property type="term" value="C:excinuclease repair complex"/>
    <property type="evidence" value="ECO:0007669"/>
    <property type="project" value="InterPro"/>
</dbReference>
<feature type="domain" description="Helicase C-terminal" evidence="17">
    <location>
        <begin position="470"/>
        <end position="651"/>
    </location>
</feature>
<sequence length="748" mass="84555">MKDKIFFNLKSPFKPAGDQPAAILKLIKGLEKGMKKQTLLGATGTGKTFTMANVIVKYNKPTLVIAHNKTLAAQLAQEFRGFFPDAAVHYFVSYYDYYQPEAYMPASDTYIEKDASINKEIDMLRHASTQALLTRPDVIIVASVSCIYGLGSPEEYEKVNLKLEVGTKMDRLTLMKKLIEIHFERTNADLNPGTFRSIGARVEFMPISETIMYQVEFEGGKISKIIKVDPISSQIISKENNVFIFPAKHFITEDVKKKKALVEIKKELNTQLKKFEQEGKLLEAERIKRRTNYDLAMMREVGYCSGIENYSRHLSGKKEDEPPETLLSYFPRLLPTNREGGQAKPNFLTIIDESHVTLPQLHGMYAGDASRKKTLVEYGFRLPSAKDNRPLKYPEFSERIGQVIYTSATPSDFERKESEQIVEQIIRPTGLVDPETIVRPVSARGQSFAQARTQPDHSQKSDPSPQYPGQIQDFIIETEKTIKKGFRVLATTLTKKMAEDLTAYLKERGFKAEYLHSDIKTMDRIKILTKFRHGGKGEPAPSQAEGFGSGFDVLVGVNLLREGLDLPEVALIGILDADKAGFLRSETSLIQTIGRAARNSESKVILYADIITGAMDYALKETARRRNTQLAYNKKHGITPKTIMKHIKDITEELESEHGKVVNAELALDLEIFRKAYKKELTKPFKPAGLGESRLSDREIEMLTYEKIIKIKEKEMNKAVKELDFETAAILRDEIGVLRARSDKKDNI</sequence>
<evidence type="ECO:0000256" key="1">
    <source>
        <dbReference type="ARBA" id="ARBA00004496"/>
    </source>
</evidence>
<evidence type="ECO:0000256" key="7">
    <source>
        <dbReference type="ARBA" id="ARBA00022840"/>
    </source>
</evidence>
<dbReference type="PROSITE" id="PS51194">
    <property type="entry name" value="HELICASE_CTER"/>
    <property type="match status" value="1"/>
</dbReference>
<name>A0A1F6WUJ7_9BACT</name>
<evidence type="ECO:0000256" key="10">
    <source>
        <dbReference type="ARBA" id="ARBA00026033"/>
    </source>
</evidence>
<dbReference type="InterPro" id="IPR001943">
    <property type="entry name" value="UVR_dom"/>
</dbReference>
<dbReference type="Pfam" id="PF12344">
    <property type="entry name" value="UvrB"/>
    <property type="match status" value="1"/>
</dbReference>
<gene>
    <name evidence="18" type="ORF">A3A05_02230</name>
</gene>
<evidence type="ECO:0000256" key="2">
    <source>
        <dbReference type="ARBA" id="ARBA00008533"/>
    </source>
</evidence>
<organism evidence="18 19">
    <name type="scientific">Candidatus Nomurabacteria bacterium RIFCSPLOWO2_01_FULL_41_12</name>
    <dbReference type="NCBI Taxonomy" id="1801774"/>
    <lineage>
        <taxon>Bacteria</taxon>
        <taxon>Candidatus Nomuraibacteriota</taxon>
    </lineage>
</organism>
<dbReference type="PANTHER" id="PTHR24029">
    <property type="entry name" value="UVRABC SYSTEM PROTEIN B"/>
    <property type="match status" value="1"/>
</dbReference>
<dbReference type="SUPFAM" id="SSF46600">
    <property type="entry name" value="C-terminal UvrC-binding domain of UvrB"/>
    <property type="match status" value="1"/>
</dbReference>
<dbReference type="GO" id="GO:0006289">
    <property type="term" value="P:nucleotide-excision repair"/>
    <property type="evidence" value="ECO:0007669"/>
    <property type="project" value="InterPro"/>
</dbReference>
<dbReference type="InterPro" id="IPR036876">
    <property type="entry name" value="UVR_dom_sf"/>
</dbReference>
<keyword evidence="3" id="KW-0963">Cytoplasm</keyword>
<dbReference type="GO" id="GO:0009432">
    <property type="term" value="P:SOS response"/>
    <property type="evidence" value="ECO:0007669"/>
    <property type="project" value="UniProtKB-KW"/>
</dbReference>
<dbReference type="GO" id="GO:0005524">
    <property type="term" value="F:ATP binding"/>
    <property type="evidence" value="ECO:0007669"/>
    <property type="project" value="UniProtKB-KW"/>
</dbReference>
<keyword evidence="8 12" id="KW-0267">Excision nuclease</keyword>
<dbReference type="CDD" id="cd17916">
    <property type="entry name" value="DEXHc_UvrB"/>
    <property type="match status" value="1"/>
</dbReference>
<keyword evidence="9 12" id="KW-0234">DNA repair</keyword>
<comment type="similarity">
    <text evidence="2 12">Belongs to the UvrB family.</text>
</comment>
<dbReference type="InterPro" id="IPR004807">
    <property type="entry name" value="UvrB"/>
</dbReference>